<dbReference type="Proteomes" id="UP000317371">
    <property type="component" value="Unassembled WGS sequence"/>
</dbReference>
<dbReference type="Pfam" id="PF00884">
    <property type="entry name" value="Sulfatase"/>
    <property type="match status" value="1"/>
</dbReference>
<dbReference type="Gene3D" id="3.30.1120.10">
    <property type="match status" value="1"/>
</dbReference>
<dbReference type="EMBL" id="VIGC01000014">
    <property type="protein sequence ID" value="TQE95417.1"/>
    <property type="molecule type" value="Genomic_DNA"/>
</dbReference>
<evidence type="ECO:0000259" key="5">
    <source>
        <dbReference type="Pfam" id="PF00884"/>
    </source>
</evidence>
<dbReference type="AlphaFoldDB" id="A0A540VF98"/>
<dbReference type="InterPro" id="IPR024607">
    <property type="entry name" value="Sulfatase_CS"/>
</dbReference>
<name>A0A540VF98_9CHLR</name>
<evidence type="ECO:0000313" key="7">
    <source>
        <dbReference type="Proteomes" id="UP000317371"/>
    </source>
</evidence>
<dbReference type="Gene3D" id="3.40.720.10">
    <property type="entry name" value="Alkaline Phosphatase, subunit A"/>
    <property type="match status" value="1"/>
</dbReference>
<dbReference type="GO" id="GO:0004065">
    <property type="term" value="F:arylsulfatase activity"/>
    <property type="evidence" value="ECO:0007669"/>
    <property type="project" value="TreeGrafter"/>
</dbReference>
<dbReference type="GO" id="GO:0016740">
    <property type="term" value="F:transferase activity"/>
    <property type="evidence" value="ECO:0007669"/>
    <property type="project" value="UniProtKB-KW"/>
</dbReference>
<organism evidence="6 7">
    <name type="scientific">Litorilinea aerophila</name>
    <dbReference type="NCBI Taxonomy" id="1204385"/>
    <lineage>
        <taxon>Bacteria</taxon>
        <taxon>Bacillati</taxon>
        <taxon>Chloroflexota</taxon>
        <taxon>Caldilineae</taxon>
        <taxon>Caldilineales</taxon>
        <taxon>Caldilineaceae</taxon>
        <taxon>Litorilinea</taxon>
    </lineage>
</organism>
<evidence type="ECO:0000256" key="3">
    <source>
        <dbReference type="ARBA" id="ARBA00022801"/>
    </source>
</evidence>
<keyword evidence="6" id="KW-0808">Transferase</keyword>
<dbReference type="GO" id="GO:0046872">
    <property type="term" value="F:metal ion binding"/>
    <property type="evidence" value="ECO:0007669"/>
    <property type="project" value="UniProtKB-KW"/>
</dbReference>
<proteinExistence type="inferred from homology"/>
<comment type="caution">
    <text evidence="6">The sequence shown here is derived from an EMBL/GenBank/DDBJ whole genome shotgun (WGS) entry which is preliminary data.</text>
</comment>
<sequence>MPHETLTQQRPNILIIIMDDLAWGDLACHGNPYTYTPNLDRLYQESTHLTRYCSGPLCSPARASLMTGRYHLRTRVIDTYCGRSMLDPEERTLAQALHDHGYRTGAFGKWHLGDCYPMRAIDLGFEETLTHRAGGIGQPGDHPDNYPRWQTDSYFDPVLYHNGEPERYQGYCTDIFTDAAIAFIEEHRDEPFFAYLATNAPHSPLIIGDEWADRYRQMGINETHARLYGMVENIDWNVGRLLNRLDELGLAEDTLVIYTSDHGPCGSARDRTAPPGKQDRFNAGLRGIKGTMYEGGIRVPCFWRWPGHFAAARDVDRISHPIDVFPTLLAACGIPLPTDRAIDGVNLLPLLRGEQEPERWPERTIFMQWHRGDVPVRYRNYAVITQRHKLHRPHESQPDELYDLVADPYEKTNIAADHPELVAELRAQYDNWLDEMAATRGLGTFDPPPIPIGTRHENPVLLTQNDWRIIGEEGWNQDNLRGYWELTARQDGPYEVTVRFRRDVPPGVVHLRVDDREWATRAETGENVCTFPDLHFPSGRVRLEAWRQTDEPCPTALYKRFIPALYVQVKWNAPG</sequence>
<protein>
    <submittedName>
        <fullName evidence="6">Sulfatase-like hydrolase/transferase</fullName>
    </submittedName>
</protein>
<dbReference type="SUPFAM" id="SSF53649">
    <property type="entry name" value="Alkaline phosphatase-like"/>
    <property type="match status" value="1"/>
</dbReference>
<dbReference type="PANTHER" id="PTHR42693">
    <property type="entry name" value="ARYLSULFATASE FAMILY MEMBER"/>
    <property type="match status" value="1"/>
</dbReference>
<dbReference type="InterPro" id="IPR000917">
    <property type="entry name" value="Sulfatase_N"/>
</dbReference>
<keyword evidence="3 6" id="KW-0378">Hydrolase</keyword>
<evidence type="ECO:0000313" key="6">
    <source>
        <dbReference type="EMBL" id="TQE95417.1"/>
    </source>
</evidence>
<feature type="domain" description="Sulfatase N-terminal" evidence="5">
    <location>
        <begin position="11"/>
        <end position="334"/>
    </location>
</feature>
<dbReference type="RefSeq" id="WP_141610473.1">
    <property type="nucleotide sequence ID" value="NZ_VIGC02000014.1"/>
</dbReference>
<evidence type="ECO:0000256" key="2">
    <source>
        <dbReference type="ARBA" id="ARBA00022723"/>
    </source>
</evidence>
<reference evidence="6 7" key="1">
    <citation type="submission" date="2019-06" db="EMBL/GenBank/DDBJ databases">
        <title>Genome sequence of Litorilinea aerophila BAA-2444.</title>
        <authorList>
            <person name="Maclea K.S."/>
            <person name="Maurais E.G."/>
            <person name="Iannazzi L.C."/>
        </authorList>
    </citation>
    <scope>NUCLEOTIDE SEQUENCE [LARGE SCALE GENOMIC DNA]</scope>
    <source>
        <strain evidence="6 7">ATCC BAA-2444</strain>
    </source>
</reference>
<comment type="similarity">
    <text evidence="1">Belongs to the sulfatase family.</text>
</comment>
<dbReference type="PANTHER" id="PTHR42693:SF53">
    <property type="entry name" value="ENDO-4-O-SULFATASE"/>
    <property type="match status" value="1"/>
</dbReference>
<accession>A0A540VF98</accession>
<evidence type="ECO:0000256" key="1">
    <source>
        <dbReference type="ARBA" id="ARBA00008779"/>
    </source>
</evidence>
<keyword evidence="7" id="KW-1185">Reference proteome</keyword>
<gene>
    <name evidence="6" type="ORF">FKZ61_12510</name>
</gene>
<dbReference type="InterPro" id="IPR017850">
    <property type="entry name" value="Alkaline_phosphatase_core_sf"/>
</dbReference>
<dbReference type="InParanoid" id="A0A540VF98"/>
<dbReference type="CDD" id="cd16146">
    <property type="entry name" value="ARS_like"/>
    <property type="match status" value="1"/>
</dbReference>
<keyword evidence="4" id="KW-0106">Calcium</keyword>
<evidence type="ECO:0000256" key="4">
    <source>
        <dbReference type="ARBA" id="ARBA00022837"/>
    </source>
</evidence>
<dbReference type="PROSITE" id="PS00523">
    <property type="entry name" value="SULFATASE_1"/>
    <property type="match status" value="1"/>
</dbReference>
<dbReference type="OrthoDB" id="9803751at2"/>
<keyword evidence="2" id="KW-0479">Metal-binding</keyword>
<dbReference type="InterPro" id="IPR050738">
    <property type="entry name" value="Sulfatase"/>
</dbReference>